<accession>A0A3M7TXS9</accession>
<dbReference type="EMBL" id="RHIB01000001">
    <property type="protein sequence ID" value="RNA70079.1"/>
    <property type="molecule type" value="Genomic_DNA"/>
</dbReference>
<sequence>MKITKKWIQSITFSVLAFGLVACGTADDTTGDTPDENTDQEEQPEETPDDSSEESSDDTEGTDSVTEHDLTFTLDVEDSDGQLHFTMTIENDTDAEKQIDFASGQKFDIKVKDESGTVVYHFAEGMMFTQALVSETIAPGESLVLEETWDAGEDLSGKTFDVEAMLNIYSVDNEQIDKSVFDVKKQITVD</sequence>
<name>A0A3M7TXS9_9BACI</name>
<protein>
    <recommendedName>
        <fullName evidence="3">Intracellular proteinase inhibitor BsuPI domain-containing protein</fullName>
    </recommendedName>
</protein>
<dbReference type="Pfam" id="PF12690">
    <property type="entry name" value="BsuPI"/>
    <property type="match status" value="1"/>
</dbReference>
<dbReference type="RefSeq" id="WP_122897589.1">
    <property type="nucleotide sequence ID" value="NZ_RHIB01000001.1"/>
</dbReference>
<keyword evidence="2" id="KW-0732">Signal</keyword>
<proteinExistence type="predicted"/>
<evidence type="ECO:0000313" key="5">
    <source>
        <dbReference type="Proteomes" id="UP000278746"/>
    </source>
</evidence>
<dbReference type="AlphaFoldDB" id="A0A3M7TXS9"/>
<dbReference type="InterPro" id="IPR020481">
    <property type="entry name" value="Intracell_prot_inh_BsuPI"/>
</dbReference>
<feature type="region of interest" description="Disordered" evidence="1">
    <location>
        <begin position="27"/>
        <end position="68"/>
    </location>
</feature>
<feature type="domain" description="Intracellular proteinase inhibitor BsuPI" evidence="3">
    <location>
        <begin position="70"/>
        <end position="167"/>
    </location>
</feature>
<evidence type="ECO:0000259" key="3">
    <source>
        <dbReference type="Pfam" id="PF12690"/>
    </source>
</evidence>
<reference evidence="4 5" key="1">
    <citation type="submission" date="2018-10" db="EMBL/GenBank/DDBJ databases">
        <title>Bacillus Keqinensis sp. nov., a moderately halophilic bacterium isolated from a saline-alkaline lake.</title>
        <authorList>
            <person name="Wang H."/>
        </authorList>
    </citation>
    <scope>NUCLEOTIDE SEQUENCE [LARGE SCALE GENOMIC DNA]</scope>
    <source>
        <strain evidence="4 5">KQ-3</strain>
    </source>
</reference>
<evidence type="ECO:0000256" key="1">
    <source>
        <dbReference type="SAM" id="MobiDB-lite"/>
    </source>
</evidence>
<gene>
    <name evidence="4" type="ORF">EBO34_09165</name>
</gene>
<dbReference type="Gene3D" id="2.60.40.2360">
    <property type="entry name" value="Intracellular proteinase inhibitor BsuPI"/>
    <property type="match status" value="1"/>
</dbReference>
<feature type="chain" id="PRO_5039159008" description="Intracellular proteinase inhibitor BsuPI domain-containing protein" evidence="2">
    <location>
        <begin position="23"/>
        <end position="190"/>
    </location>
</feature>
<evidence type="ECO:0000313" key="4">
    <source>
        <dbReference type="EMBL" id="RNA70079.1"/>
    </source>
</evidence>
<feature type="signal peptide" evidence="2">
    <location>
        <begin position="1"/>
        <end position="22"/>
    </location>
</feature>
<dbReference type="OrthoDB" id="1357684at2"/>
<keyword evidence="5" id="KW-1185">Reference proteome</keyword>
<organism evidence="4 5">
    <name type="scientific">Alteribacter keqinensis</name>
    <dbReference type="NCBI Taxonomy" id="2483800"/>
    <lineage>
        <taxon>Bacteria</taxon>
        <taxon>Bacillati</taxon>
        <taxon>Bacillota</taxon>
        <taxon>Bacilli</taxon>
        <taxon>Bacillales</taxon>
        <taxon>Bacillaceae</taxon>
        <taxon>Alteribacter</taxon>
    </lineage>
</organism>
<dbReference type="PROSITE" id="PS51257">
    <property type="entry name" value="PROKAR_LIPOPROTEIN"/>
    <property type="match status" value="1"/>
</dbReference>
<dbReference type="InterPro" id="IPR038144">
    <property type="entry name" value="IPI"/>
</dbReference>
<evidence type="ECO:0000256" key="2">
    <source>
        <dbReference type="SAM" id="SignalP"/>
    </source>
</evidence>
<feature type="compositionally biased region" description="Acidic residues" evidence="1">
    <location>
        <begin position="29"/>
        <end position="61"/>
    </location>
</feature>
<dbReference type="Proteomes" id="UP000278746">
    <property type="component" value="Unassembled WGS sequence"/>
</dbReference>
<comment type="caution">
    <text evidence="4">The sequence shown here is derived from an EMBL/GenBank/DDBJ whole genome shotgun (WGS) entry which is preliminary data.</text>
</comment>